<evidence type="ECO:0000256" key="13">
    <source>
        <dbReference type="ARBA" id="ARBA00044502"/>
    </source>
</evidence>
<reference evidence="18" key="1">
    <citation type="journal article" date="2020" name="Stud. Mycol.">
        <title>101 Dothideomycetes genomes: a test case for predicting lifestyles and emergence of pathogens.</title>
        <authorList>
            <person name="Haridas S."/>
            <person name="Albert R."/>
            <person name="Binder M."/>
            <person name="Bloem J."/>
            <person name="Labutti K."/>
            <person name="Salamov A."/>
            <person name="Andreopoulos B."/>
            <person name="Baker S."/>
            <person name="Barry K."/>
            <person name="Bills G."/>
            <person name="Bluhm B."/>
            <person name="Cannon C."/>
            <person name="Castanera R."/>
            <person name="Culley D."/>
            <person name="Daum C."/>
            <person name="Ezra D."/>
            <person name="Gonzalez J."/>
            <person name="Henrissat B."/>
            <person name="Kuo A."/>
            <person name="Liang C."/>
            <person name="Lipzen A."/>
            <person name="Lutzoni F."/>
            <person name="Magnuson J."/>
            <person name="Mondo S."/>
            <person name="Nolan M."/>
            <person name="Ohm R."/>
            <person name="Pangilinan J."/>
            <person name="Park H.-J."/>
            <person name="Ramirez L."/>
            <person name="Alfaro M."/>
            <person name="Sun H."/>
            <person name="Tritt A."/>
            <person name="Yoshinaga Y."/>
            <person name="Zwiers L.-H."/>
            <person name="Turgeon B."/>
            <person name="Goodwin S."/>
            <person name="Spatafora J."/>
            <person name="Crous P."/>
            <person name="Grigoriev I."/>
        </authorList>
    </citation>
    <scope>NUCLEOTIDE SEQUENCE</scope>
    <source>
        <strain evidence="18">CBS 125425</strain>
    </source>
</reference>
<comment type="similarity">
    <text evidence="13">Belongs to the polysaccharide monooxygenase AA9 family.</text>
</comment>
<feature type="domain" description="Auxiliary Activity family 9 catalytic" evidence="17">
    <location>
        <begin position="20"/>
        <end position="252"/>
    </location>
</feature>
<dbReference type="GO" id="GO:0005576">
    <property type="term" value="C:extracellular region"/>
    <property type="evidence" value="ECO:0007669"/>
    <property type="project" value="UniProtKB-SubCell"/>
</dbReference>
<feature type="signal peptide" evidence="16">
    <location>
        <begin position="1"/>
        <end position="19"/>
    </location>
</feature>
<dbReference type="Gene3D" id="2.70.50.70">
    <property type="match status" value="1"/>
</dbReference>
<dbReference type="GO" id="GO:0030245">
    <property type="term" value="P:cellulose catabolic process"/>
    <property type="evidence" value="ECO:0007669"/>
    <property type="project" value="UniProtKB-KW"/>
</dbReference>
<evidence type="ECO:0000256" key="14">
    <source>
        <dbReference type="ARBA" id="ARBA00045077"/>
    </source>
</evidence>
<evidence type="ECO:0000256" key="4">
    <source>
        <dbReference type="ARBA" id="ARBA00022723"/>
    </source>
</evidence>
<evidence type="ECO:0000256" key="10">
    <source>
        <dbReference type="ARBA" id="ARBA00023157"/>
    </source>
</evidence>
<evidence type="ECO:0000313" key="19">
    <source>
        <dbReference type="Proteomes" id="UP000799444"/>
    </source>
</evidence>
<evidence type="ECO:0000313" key="18">
    <source>
        <dbReference type="EMBL" id="KAF2732298.1"/>
    </source>
</evidence>
<dbReference type="GO" id="GO:0046872">
    <property type="term" value="F:metal ion binding"/>
    <property type="evidence" value="ECO:0007669"/>
    <property type="project" value="UniProtKB-KW"/>
</dbReference>
<keyword evidence="10" id="KW-1015">Disulfide bond</keyword>
<dbReference type="EC" id="1.14.99.56" evidence="15"/>
<dbReference type="InterPro" id="IPR049892">
    <property type="entry name" value="AA9"/>
</dbReference>
<dbReference type="EMBL" id="ML996179">
    <property type="protein sequence ID" value="KAF2732298.1"/>
    <property type="molecule type" value="Genomic_DNA"/>
</dbReference>
<feature type="chain" id="PRO_5040114933" description="lytic cellulose monooxygenase (C4-dehydrogenating)" evidence="16">
    <location>
        <begin position="20"/>
        <end position="270"/>
    </location>
</feature>
<keyword evidence="9" id="KW-0503">Monooxygenase</keyword>
<evidence type="ECO:0000256" key="6">
    <source>
        <dbReference type="ARBA" id="ARBA00023001"/>
    </source>
</evidence>
<keyword evidence="12" id="KW-0624">Polysaccharide degradation</keyword>
<protein>
    <recommendedName>
        <fullName evidence="15">lytic cellulose monooxygenase (C4-dehydrogenating)</fullName>
        <ecNumber evidence="15">1.14.99.56</ecNumber>
    </recommendedName>
</protein>
<evidence type="ECO:0000256" key="2">
    <source>
        <dbReference type="ARBA" id="ARBA00004613"/>
    </source>
</evidence>
<evidence type="ECO:0000256" key="8">
    <source>
        <dbReference type="ARBA" id="ARBA00023008"/>
    </source>
</evidence>
<accession>A0A9P4V0Q5</accession>
<keyword evidence="19" id="KW-1185">Reference proteome</keyword>
<evidence type="ECO:0000256" key="11">
    <source>
        <dbReference type="ARBA" id="ARBA00023277"/>
    </source>
</evidence>
<dbReference type="Pfam" id="PF03443">
    <property type="entry name" value="AA9"/>
    <property type="match status" value="1"/>
</dbReference>
<keyword evidence="3" id="KW-0964">Secreted</keyword>
<dbReference type="GO" id="GO:0004497">
    <property type="term" value="F:monooxygenase activity"/>
    <property type="evidence" value="ECO:0007669"/>
    <property type="project" value="UniProtKB-KW"/>
</dbReference>
<evidence type="ECO:0000256" key="15">
    <source>
        <dbReference type="ARBA" id="ARBA00047174"/>
    </source>
</evidence>
<comment type="caution">
    <text evidence="18">The sequence shown here is derived from an EMBL/GenBank/DDBJ whole genome shotgun (WGS) entry which is preliminary data.</text>
</comment>
<keyword evidence="6" id="KW-0136">Cellulose degradation</keyword>
<keyword evidence="4" id="KW-0479">Metal-binding</keyword>
<evidence type="ECO:0000259" key="17">
    <source>
        <dbReference type="Pfam" id="PF03443"/>
    </source>
</evidence>
<dbReference type="OrthoDB" id="6038816at2759"/>
<dbReference type="InterPro" id="IPR005103">
    <property type="entry name" value="AA9_LPMO"/>
</dbReference>
<dbReference type="Proteomes" id="UP000799444">
    <property type="component" value="Unassembled WGS sequence"/>
</dbReference>
<organism evidence="18 19">
    <name type="scientific">Polyplosphaeria fusca</name>
    <dbReference type="NCBI Taxonomy" id="682080"/>
    <lineage>
        <taxon>Eukaryota</taxon>
        <taxon>Fungi</taxon>
        <taxon>Dikarya</taxon>
        <taxon>Ascomycota</taxon>
        <taxon>Pezizomycotina</taxon>
        <taxon>Dothideomycetes</taxon>
        <taxon>Pleosporomycetidae</taxon>
        <taxon>Pleosporales</taxon>
        <taxon>Tetraplosphaeriaceae</taxon>
        <taxon>Polyplosphaeria</taxon>
    </lineage>
</organism>
<evidence type="ECO:0000256" key="12">
    <source>
        <dbReference type="ARBA" id="ARBA00023326"/>
    </source>
</evidence>
<comment type="cofactor">
    <cofactor evidence="1">
        <name>Cu(2+)</name>
        <dbReference type="ChEBI" id="CHEBI:29036"/>
    </cofactor>
</comment>
<keyword evidence="7" id="KW-0560">Oxidoreductase</keyword>
<evidence type="ECO:0000256" key="16">
    <source>
        <dbReference type="SAM" id="SignalP"/>
    </source>
</evidence>
<dbReference type="AlphaFoldDB" id="A0A9P4V0Q5"/>
<evidence type="ECO:0000256" key="9">
    <source>
        <dbReference type="ARBA" id="ARBA00023033"/>
    </source>
</evidence>
<sequence length="270" mass="30188">MKCRLDLVLFLHLAGQGSAHYVLNRFILNNAWTKEFDFVRSLGPLLMNESDYLIGHPLKPNEDPTSITLRCGPNGTTSGHLVGTANINAGDTVGFGVGEPHFRYGNYPYDVPRIYHPGPASVWLSKAPNDDVESYTGDGDWVKIYNFVTRTEQSMPVREDPTYAHQSQWATYLTPSWNFTIPKTTPPGKYLLRFEHILAGDPNGSFNEQYYANCAQVNIKNDGEIGMPGPLVKIPGIYVKRQPEFIFGIWNATFNVSQFNMPGPAPWNGS</sequence>
<keyword evidence="8" id="KW-0186">Copper</keyword>
<evidence type="ECO:0000256" key="3">
    <source>
        <dbReference type="ARBA" id="ARBA00022525"/>
    </source>
</evidence>
<comment type="catalytic activity">
    <reaction evidence="14">
        <text>[(1-&gt;4)-beta-D-glucosyl]n+m + reduced acceptor + O2 = 4-dehydro-beta-D-glucosyl-[(1-&gt;4)-beta-D-glucosyl]n-1 + [(1-&gt;4)-beta-D-glucosyl]m + acceptor + H2O.</text>
        <dbReference type="EC" id="1.14.99.56"/>
    </reaction>
</comment>
<evidence type="ECO:0000256" key="7">
    <source>
        <dbReference type="ARBA" id="ARBA00023002"/>
    </source>
</evidence>
<gene>
    <name evidence="18" type="ORF">EJ04DRAFT_566087</name>
</gene>
<evidence type="ECO:0000256" key="1">
    <source>
        <dbReference type="ARBA" id="ARBA00001973"/>
    </source>
</evidence>
<keyword evidence="11" id="KW-0119">Carbohydrate metabolism</keyword>
<dbReference type="PANTHER" id="PTHR33353:SF10">
    <property type="entry name" value="ENDO-BETA-1,4-GLUCANASE D"/>
    <property type="match status" value="1"/>
</dbReference>
<keyword evidence="5 16" id="KW-0732">Signal</keyword>
<evidence type="ECO:0000256" key="5">
    <source>
        <dbReference type="ARBA" id="ARBA00022729"/>
    </source>
</evidence>
<proteinExistence type="inferred from homology"/>
<comment type="subcellular location">
    <subcellularLocation>
        <location evidence="2">Secreted</location>
    </subcellularLocation>
</comment>
<name>A0A9P4V0Q5_9PLEO</name>
<dbReference type="PANTHER" id="PTHR33353">
    <property type="entry name" value="PUTATIVE (AFU_ORTHOLOGUE AFUA_1G12560)-RELATED"/>
    <property type="match status" value="1"/>
</dbReference>